<dbReference type="SMART" id="SM00823">
    <property type="entry name" value="PKS_PP"/>
    <property type="match status" value="3"/>
</dbReference>
<name>A0ABT6NZ22_9BACT</name>
<evidence type="ECO:0000313" key="7">
    <source>
        <dbReference type="EMBL" id="MDI1433382.1"/>
    </source>
</evidence>
<dbReference type="InterPro" id="IPR020845">
    <property type="entry name" value="AMP-binding_CS"/>
</dbReference>
<dbReference type="CDD" id="cd02440">
    <property type="entry name" value="AdoMet_MTases"/>
    <property type="match status" value="1"/>
</dbReference>
<comment type="caution">
    <text evidence="7">The sequence shown here is derived from an EMBL/GenBank/DDBJ whole genome shotgun (WGS) entry which is preliminary data.</text>
</comment>
<dbReference type="PROSITE" id="PS00455">
    <property type="entry name" value="AMP_BINDING"/>
    <property type="match status" value="2"/>
</dbReference>
<feature type="compositionally biased region" description="Basic and acidic residues" evidence="5">
    <location>
        <begin position="1433"/>
        <end position="1445"/>
    </location>
</feature>
<dbReference type="Gene3D" id="1.10.10.1830">
    <property type="entry name" value="Non-ribosomal peptide synthase, adenylation domain"/>
    <property type="match status" value="1"/>
</dbReference>
<dbReference type="Pfam" id="PF18563">
    <property type="entry name" value="TubC_N"/>
    <property type="match status" value="1"/>
</dbReference>
<dbReference type="CDD" id="cd19531">
    <property type="entry name" value="LCL_NRPS-like"/>
    <property type="match status" value="3"/>
</dbReference>
<evidence type="ECO:0000256" key="3">
    <source>
        <dbReference type="ARBA" id="ARBA00022553"/>
    </source>
</evidence>
<dbReference type="InterPro" id="IPR001242">
    <property type="entry name" value="Condensation_dom"/>
</dbReference>
<dbReference type="Gene3D" id="3.30.559.30">
    <property type="entry name" value="Nonribosomal peptide synthetase, condensation domain"/>
    <property type="match status" value="3"/>
</dbReference>
<dbReference type="InterPro" id="IPR010071">
    <property type="entry name" value="AA_adenyl_dom"/>
</dbReference>
<dbReference type="InterPro" id="IPR025110">
    <property type="entry name" value="AMP-bd_C"/>
</dbReference>
<dbReference type="CDD" id="cd17646">
    <property type="entry name" value="A_NRPS_AB3403-like"/>
    <property type="match status" value="1"/>
</dbReference>
<dbReference type="InterPro" id="IPR023213">
    <property type="entry name" value="CAT-like_dom_sf"/>
</dbReference>
<dbReference type="NCBIfam" id="NF003417">
    <property type="entry name" value="PRK04813.1"/>
    <property type="match status" value="4"/>
</dbReference>
<proteinExistence type="predicted"/>
<dbReference type="InterPro" id="IPR006162">
    <property type="entry name" value="Ppantetheine_attach_site"/>
</dbReference>
<evidence type="ECO:0000259" key="6">
    <source>
        <dbReference type="PROSITE" id="PS50075"/>
    </source>
</evidence>
<dbReference type="SUPFAM" id="SSF52777">
    <property type="entry name" value="CoA-dependent acyltransferases"/>
    <property type="match status" value="6"/>
</dbReference>
<dbReference type="Gene3D" id="3.30.300.30">
    <property type="match status" value="4"/>
</dbReference>
<dbReference type="Pfam" id="PF08242">
    <property type="entry name" value="Methyltransf_12"/>
    <property type="match status" value="1"/>
</dbReference>
<protein>
    <submittedName>
        <fullName evidence="7">Non-ribosomal peptide synthetase</fullName>
    </submittedName>
</protein>
<dbReference type="Proteomes" id="UP001160301">
    <property type="component" value="Unassembled WGS sequence"/>
</dbReference>
<feature type="domain" description="Carrier" evidence="6">
    <location>
        <begin position="2505"/>
        <end position="2580"/>
    </location>
</feature>
<organism evidence="7 8">
    <name type="scientific">Polyangium sorediatum</name>
    <dbReference type="NCBI Taxonomy" id="889274"/>
    <lineage>
        <taxon>Bacteria</taxon>
        <taxon>Pseudomonadati</taxon>
        <taxon>Myxococcota</taxon>
        <taxon>Polyangia</taxon>
        <taxon>Polyangiales</taxon>
        <taxon>Polyangiaceae</taxon>
        <taxon>Polyangium</taxon>
    </lineage>
</organism>
<evidence type="ECO:0000256" key="2">
    <source>
        <dbReference type="ARBA" id="ARBA00022450"/>
    </source>
</evidence>
<evidence type="ECO:0000256" key="5">
    <source>
        <dbReference type="SAM" id="MobiDB-lite"/>
    </source>
</evidence>
<dbReference type="InterPro" id="IPR045851">
    <property type="entry name" value="AMP-bd_C_sf"/>
</dbReference>
<dbReference type="InterPro" id="IPR044894">
    <property type="entry name" value="TubC_N_sf"/>
</dbReference>
<dbReference type="InterPro" id="IPR041464">
    <property type="entry name" value="TubC_N"/>
</dbReference>
<dbReference type="EMBL" id="JARZHI010000029">
    <property type="protein sequence ID" value="MDI1433382.1"/>
    <property type="molecule type" value="Genomic_DNA"/>
</dbReference>
<reference evidence="7 8" key="1">
    <citation type="submission" date="2023-04" db="EMBL/GenBank/DDBJ databases">
        <title>The genome sequence of Polyangium sorediatum DSM14670.</title>
        <authorList>
            <person name="Zhang X."/>
        </authorList>
    </citation>
    <scope>NUCLEOTIDE SEQUENCE [LARGE SCALE GENOMIC DNA]</scope>
    <source>
        <strain evidence="7 8">DSM 14670</strain>
    </source>
</reference>
<dbReference type="Gene3D" id="1.10.1200.10">
    <property type="entry name" value="ACP-like"/>
    <property type="match status" value="2"/>
</dbReference>
<feature type="domain" description="Carrier" evidence="6">
    <location>
        <begin position="3571"/>
        <end position="3646"/>
    </location>
</feature>
<dbReference type="Pfam" id="PF00550">
    <property type="entry name" value="PP-binding"/>
    <property type="match status" value="3"/>
</dbReference>
<dbReference type="Pfam" id="PF13193">
    <property type="entry name" value="AMP-binding_C"/>
    <property type="match status" value="3"/>
</dbReference>
<evidence type="ECO:0000313" key="8">
    <source>
        <dbReference type="Proteomes" id="UP001160301"/>
    </source>
</evidence>
<dbReference type="Gene3D" id="3.30.559.10">
    <property type="entry name" value="Chloramphenicol acetyltransferase-like domain"/>
    <property type="match status" value="3"/>
</dbReference>
<dbReference type="Gene3D" id="3.40.50.1820">
    <property type="entry name" value="alpha/beta hydrolase"/>
    <property type="match status" value="1"/>
</dbReference>
<dbReference type="InterPro" id="IPR013217">
    <property type="entry name" value="Methyltransf_12"/>
</dbReference>
<sequence length="3666" mass="403444">MTSIEQLLADVYAKGVRFWVEEDRLRWKAPQGVVTPGLREELSRRKPEILAFLRKAPAEHGNTLPLARASRDADLPLSFAQQRLWFLDQMGSGTAYNMPSAIRLRGALDVEALSRSLSEIVRRHESLRTTFAVQGDDARQVIHDPVPVALPVIDLRDLPPEQQESAARRVVQEEAGRHFDLSCDPMVRAALVALGEPCAPARDHLLLLTMHHIASDGWSVGVLVHELSTLYGAFAEGRPSPLPELPIQYADFAVWQRRLLGGQFLAAQIAYWKRALAGAPVLLALPTDRPRPRGATFQGITTRFEVPTEVVAGVRAVGQGEGATLFMTLLAAFQVLLSRWSGQDDFIVGAPIANRHHHELEPLIGFFVNTLALRAELADNPTFLKLLGRVRKTTQEAYAHQDMPFERLVEELSPERNPAVNPLVQVALALHNTPEDAIHLPGLETSFLDGENRLVRLDMELHFWERNGTLDGHWVANTDLFDAATVERMIGHYQTLLAGIGAAPHARVGDLPLVTTIERDRILSHGHGPTVQVPYEGGVHRFFEAHAERAPDAMALLFDDGREVSTLTYGALNERANQLAHHLQSIGVGPETIVGLCLPRSLDLVVGLLGILKAGGAYLPLDPEYPRKRLDFMIEDARPSVLLTEARLAEGFGRPGLRIVGVDRDAAAIATASRENPRSEVGPERLAYVIYTSGSTGRPKGVLLEHGGLCNVTEAQAQMFELGPGDRMLQFASLCFDAATFEIWMALRVGATLCLGTRDVLAPGEPLQRYLERHCVSAVTLTPSSLAAVPPAKLPHLRLITVAGEACPAELVLSRAPGRRFFNLYGPTEATIWSTAMRCTPQAGAPPIGRPIANTQAYVLDRSGSLAPIGVPGELCLGGIGVARGYLNRPELTDERFIRNPFGKGRLYRTGDRARLRPDGQLEFLGRADQQVKMRGFRIELGEIEAAITEHPAVREAAVVAREDSIGEARLVAYVVPEAGDEVAQAEHVEQWQRLYEETYGEEPAFADLTFNITGWNSSYTGAPIPAAEMAEWVEATVAEVRAQKPARVLEIGCGSGLLLARLAPDCESYWGTDHAGKALAHVRRMQDVQGGLSRVTLLQRMADDFTGIPSCSFDLVLCNSVAQYFPSADYLLRVIEGALGAVKPGGAIYLGDIRDLTLLWAYHVSVQLSRAPDGMGRGELAALVEHRLLDEEELLVDPAFFHALRGQFPKIEDVEIRLKRGHHHNELTRFRYQVILRIAEDGAAAGRAGRPNPTRFEDWQREDWTIEGLRQWLVQTGPTCVGLTNVPDARLRDEACAIEWLSGAHDQRVADLRRALAEAPPGVDPEALWALGDELPYAVHVTRPSAGEPGTMEVILRRHGASGAVQKAAETPQPRPRPWPTYANNPLLGKQHRRVVPVLREALAAKLPDYMIPATWVTLGALPLSPSGKIDRKALPSPVPRRDASAAGYAPPHTGGEETVARIWADVLKVDRVGVHDNFFDLGGHSLLATQVVSRIRSAFGGELPLQVFFAKPTVAEQALHLAPYGKDAAAGAIRPEPREGPIPLSFAQERLWFLDQWGTGAAYNVFGALRMKGDLGVEALERALGEIVRRHESLRTTFVMEGEAPRQIIHPAPALSLPPVDRTHIPDEQRDAEVEHLAQIEARRTFDLATEPMLRASLHRFSATDHVLFVNMHHIAADGWSIGVLTRELRALYAAFLRGEPSPLPELAIQYADFARWQRRWLEGDARGAQLAYWKKKLADAPVLHGLPTDRPRPPVQRYQGSMVAFRIEPELTLRLKQLGRNAGATLFMTLLAAFQVLLARLSGQPDVVVGAPIAGRNREEIEPLIGFFVNTLALRSNLAQEPTFLEFLAQVRRTAEEAFNHQDLPFERLVEALSPERHANHSPLVQITFALQNVPDVEFALPGLAVTPVDVDLHLTRTDMELHVTELEGGLTGHWLYDTDLFDEATIRRWSGHFQALLGAIVEQPEERVGRLPLLTEAERRRILVEWNDTATEYPADRCIHELFEEQVGRTPDAVAVEYGGSSLTYAELDTRANRLAHHLRKHGVGPDVLVGLCAQRSLEMVIGMLAILKAGGAYVPLDPSYPAERLAFMREDARTPVVVHAHVADRLQTRSESFIALDLDDEPWATEPKTPPESGARSEHPAYVIYTSGSTGRPKGVVLTHRGLVNHMAWMIRDLHFTPTDRVLQRTPISFDASVWEFWAPWLVGGCLVIAGPEAHRDPEELMKLVEERRVTVMQCVPSLLSAMLSGHGARRPATLRLICSGGEPLTASLYHGLIRWAGCPVWNLYGPTETTIDATTWVGHEDISAPVAPIGRPVANTRVYVLDRYLTPAPIGVAGELYVGGVQLARGYLNRPELSAERFVEDPFAPGERLYRTGDLARFLPDGNLEFWGRIDHQVKIRGFRVELGEIEASLLSHPSVRACAVLLREDAPGDQRLVAYVVTDDERCTRTALREHLRATLPEYMTPSAFVLLDAMPLAPNGKVDRNALRAPVQEPSDSARIAPTTPTGRVLVSLWQEILRVKGIRPTDDFFALGGHSLLAVRLLAAMKSALGYAPGVATFFQNPTLEALAALVDGTRERPPPAVDLRPRLRAEGEAAYPGLSSTERRLWFLERLHAEARSYQVPGALHIAGPLDVAALRASLFALAARHEILRTTYPEVAGAPVRVVSAEPALSFRVEDLSAQPAEEHEATLRAMAAAEVGAAFDLERGPLTRVIVVRVSAEEHVLLVHQHHIITDEWSSGIFLREWSSLYEARCRGGEAALPPLPFQYADHARAEQEALENGAFEASRAFWKARLSGMPRLDLPIVRAAARMEPGPEALLSFRFEADASRALRALARASGCTLFMAWYAALAAVLARYSGQADFGIGAVVASRETSGTGELLGFFTNTVVLRAEFGDDPTFRAWLARARATAIEAYRHQALPFDVVVQDMGAARRPGENPLYDVSFFEITDEEGMAEGWSPHPAALPEAIMTAKDALGVVVHHDVEGTSVTLSFDTSRVERAAVQRLWGHLHALLLDAIENPDKRISELRLLTEAERHQIVVEWNDTAVTYPRDLCVHQMIEAQVERTPDAVAVVFEDSTLTYRQLDMRSNQLAHHLRAQGVGPETLVGVCMERSPDLVVALYGILKAGGAYVPLEPTYPSERLAFMLEDARVSILLTHGRLSEVLGAHSARAIRLDADWGDVARMSSDAPQSFARPENVAYTIYTSGSTGRPKGAMNTHLGLVNRLLWMQGAYRLGPSDVVLQKTPMSFDVSVWEFFLPLVAGAQLALARPRGHMDPSYLIDAIQRHGVTMVHFVPPMLQAFLSAADVERCASLRWVIASGEALPLELERRFFKKLGAELHNLYGPTEAAIDVTAWACRAESTLPFVPLGRPIANTQIYVLDRCLAPVPVGVPGELHIGGVQLARGYLNRPELTAEKFIDNPFIQGGRLYKTGDLARFLPDGNLEFLGRIDDQVKIRGSRIELGEIESVLGEHSEVREAVVVAREDEPGDRRLVAYVVLAQAEAHAEEAALARIRQALRERLPDYMIPAALVPLGALPLSPNGKVDRRALPVPAASRESRGAELAPPRTATEERIARIFCEVLKLERVGVHDSFFELGGHSLLVVRVAARVRAELALDLPLQVLFESPTVAALSMRIDNYQLVQSMQSSPGAPLDEQEILL</sequence>
<dbReference type="Gene3D" id="3.40.50.150">
    <property type="entry name" value="Vaccinia Virus protein VP39"/>
    <property type="match status" value="1"/>
</dbReference>
<dbReference type="PROSITE" id="PS50075">
    <property type="entry name" value="CARRIER"/>
    <property type="match status" value="3"/>
</dbReference>
<feature type="region of interest" description="Disordered" evidence="5">
    <location>
        <begin position="1433"/>
        <end position="1454"/>
    </location>
</feature>
<comment type="cofactor">
    <cofactor evidence="1">
        <name>pantetheine 4'-phosphate</name>
        <dbReference type="ChEBI" id="CHEBI:47942"/>
    </cofactor>
</comment>
<keyword evidence="8" id="KW-1185">Reference proteome</keyword>
<dbReference type="PROSITE" id="PS00012">
    <property type="entry name" value="PHOSPHOPANTETHEINE"/>
    <property type="match status" value="3"/>
</dbReference>
<dbReference type="Gene3D" id="2.30.38.10">
    <property type="entry name" value="Luciferase, Domain 3"/>
    <property type="match status" value="3"/>
</dbReference>
<dbReference type="InterPro" id="IPR020806">
    <property type="entry name" value="PKS_PP-bd"/>
</dbReference>
<dbReference type="RefSeq" id="WP_136970797.1">
    <property type="nucleotide sequence ID" value="NZ_JARZHI010000029.1"/>
</dbReference>
<accession>A0ABT6NZ22</accession>
<evidence type="ECO:0000256" key="1">
    <source>
        <dbReference type="ARBA" id="ARBA00001957"/>
    </source>
</evidence>
<dbReference type="InterPro" id="IPR009081">
    <property type="entry name" value="PP-bd_ACP"/>
</dbReference>
<dbReference type="Pfam" id="PF00668">
    <property type="entry name" value="Condensation"/>
    <property type="match status" value="3"/>
</dbReference>
<dbReference type="Gene3D" id="3.40.50.980">
    <property type="match status" value="6"/>
</dbReference>
<dbReference type="SUPFAM" id="SSF56801">
    <property type="entry name" value="Acetyl-CoA synthetase-like"/>
    <property type="match status" value="3"/>
</dbReference>
<dbReference type="PANTHER" id="PTHR45527">
    <property type="entry name" value="NONRIBOSOMAL PEPTIDE SYNTHETASE"/>
    <property type="match status" value="1"/>
</dbReference>
<dbReference type="Pfam" id="PF00501">
    <property type="entry name" value="AMP-binding"/>
    <property type="match status" value="3"/>
</dbReference>
<dbReference type="InterPro" id="IPR036736">
    <property type="entry name" value="ACP-like_sf"/>
</dbReference>
<dbReference type="InterPro" id="IPR029058">
    <property type="entry name" value="AB_hydrolase_fold"/>
</dbReference>
<keyword evidence="2" id="KW-0596">Phosphopantetheine</keyword>
<dbReference type="NCBIfam" id="TIGR01733">
    <property type="entry name" value="AA-adenyl-dom"/>
    <property type="match status" value="3"/>
</dbReference>
<keyword evidence="3" id="KW-0597">Phosphoprotein</keyword>
<dbReference type="SUPFAM" id="SSF53335">
    <property type="entry name" value="S-adenosyl-L-methionine-dependent methyltransferases"/>
    <property type="match status" value="1"/>
</dbReference>
<dbReference type="InterPro" id="IPR000873">
    <property type="entry name" value="AMP-dep_synth/lig_dom"/>
</dbReference>
<evidence type="ECO:0000256" key="4">
    <source>
        <dbReference type="ARBA" id="ARBA00022737"/>
    </source>
</evidence>
<gene>
    <name evidence="7" type="ORF">QHF89_28050</name>
</gene>
<dbReference type="InterPro" id="IPR029063">
    <property type="entry name" value="SAM-dependent_MTases_sf"/>
</dbReference>
<dbReference type="CDD" id="cd05930">
    <property type="entry name" value="A_NRPS"/>
    <property type="match status" value="1"/>
</dbReference>
<keyword evidence="4" id="KW-0677">Repeat</keyword>
<dbReference type="SUPFAM" id="SSF47336">
    <property type="entry name" value="ACP-like"/>
    <property type="match status" value="3"/>
</dbReference>
<feature type="domain" description="Carrier" evidence="6">
    <location>
        <begin position="1452"/>
        <end position="1527"/>
    </location>
</feature>
<dbReference type="PANTHER" id="PTHR45527:SF1">
    <property type="entry name" value="FATTY ACID SYNTHASE"/>
    <property type="match status" value="1"/>
</dbReference>